<reference evidence="2 3" key="1">
    <citation type="submission" date="2017-05" db="EMBL/GenBank/DDBJ databases">
        <title>High clonality and local adaptation shapes Vibrionaceae linages within an endangered oasis.</title>
        <authorList>
            <person name="Vazquez-Rosas-Landa M."/>
        </authorList>
    </citation>
    <scope>NUCLEOTIDE SEQUENCE [LARGE SCALE GENOMIC DNA]</scope>
    <source>
        <strain evidence="2 3">P46_P4S1P180</strain>
    </source>
</reference>
<evidence type="ECO:0000313" key="2">
    <source>
        <dbReference type="EMBL" id="NAW64626.1"/>
    </source>
</evidence>
<proteinExistence type="predicted"/>
<comment type="caution">
    <text evidence="2">The sequence shown here is derived from an EMBL/GenBank/DDBJ whole genome shotgun (WGS) entry which is preliminary data.</text>
</comment>
<gene>
    <name evidence="2" type="ORF">CAG72_05290</name>
</gene>
<name>A0A7X4W9D7_9GAMM</name>
<dbReference type="EMBL" id="WXWW01000084">
    <property type="protein sequence ID" value="NAW64626.1"/>
    <property type="molecule type" value="Genomic_DNA"/>
</dbReference>
<evidence type="ECO:0000313" key="3">
    <source>
        <dbReference type="Proteomes" id="UP000465712"/>
    </source>
</evidence>
<organism evidence="2 3">
    <name type="scientific">Photobacterium halotolerans</name>
    <dbReference type="NCBI Taxonomy" id="265726"/>
    <lineage>
        <taxon>Bacteria</taxon>
        <taxon>Pseudomonadati</taxon>
        <taxon>Pseudomonadota</taxon>
        <taxon>Gammaproteobacteria</taxon>
        <taxon>Vibrionales</taxon>
        <taxon>Vibrionaceae</taxon>
        <taxon>Photobacterium</taxon>
    </lineage>
</organism>
<protein>
    <recommendedName>
        <fullName evidence="4">Outer membrane protein beta-barrel domain-containing protein</fullName>
    </recommendedName>
</protein>
<dbReference type="RefSeq" id="WP_161443410.1">
    <property type="nucleotide sequence ID" value="NZ_WXWW01000084.1"/>
</dbReference>
<feature type="signal peptide" evidence="1">
    <location>
        <begin position="1"/>
        <end position="27"/>
    </location>
</feature>
<dbReference type="Gene3D" id="2.40.160.20">
    <property type="match status" value="1"/>
</dbReference>
<dbReference type="PROSITE" id="PS51257">
    <property type="entry name" value="PROKAR_LIPOPROTEIN"/>
    <property type="match status" value="1"/>
</dbReference>
<evidence type="ECO:0008006" key="4">
    <source>
        <dbReference type="Google" id="ProtNLM"/>
    </source>
</evidence>
<keyword evidence="1" id="KW-0732">Signal</keyword>
<dbReference type="SUPFAM" id="SSF56925">
    <property type="entry name" value="OMPA-like"/>
    <property type="match status" value="1"/>
</dbReference>
<dbReference type="Proteomes" id="UP000465712">
    <property type="component" value="Unassembled WGS sequence"/>
</dbReference>
<feature type="chain" id="PRO_5030795989" description="Outer membrane protein beta-barrel domain-containing protein" evidence="1">
    <location>
        <begin position="28"/>
        <end position="241"/>
    </location>
</feature>
<sequence>MQFRTFSFLPFSSVLLFGCLTSAGAMSATPQPIVVKAASDLPSGEVANQEADKEGSRYFFGLRGGVSLMGLTDTATIAGVSSSSDDADANGFWGVDIGYYTPEGRSRLYYSFERHVAESQYPSSGLKYDNIANLNLLGTDYFFLYHKDFSPYVGLHFGYASVSSDSGYQGDYKTSGFVIGMQTGLAWRVSSDMTVEAGFRHTVLPSKLKTWQGQDESGNSINFESQQRGVSSLFLAANYRY</sequence>
<dbReference type="AlphaFoldDB" id="A0A7X4W9D7"/>
<evidence type="ECO:0000256" key="1">
    <source>
        <dbReference type="SAM" id="SignalP"/>
    </source>
</evidence>
<dbReference type="InterPro" id="IPR011250">
    <property type="entry name" value="OMP/PagP_B-barrel"/>
</dbReference>
<accession>A0A7X4W9D7</accession>